<dbReference type="EMBL" id="RWGY01000039">
    <property type="protein sequence ID" value="TVU09511.1"/>
    <property type="molecule type" value="Genomic_DNA"/>
</dbReference>
<dbReference type="Gramene" id="TVU09511">
    <property type="protein sequence ID" value="TVU09511"/>
    <property type="gene ID" value="EJB05_42988"/>
</dbReference>
<evidence type="ECO:0000313" key="2">
    <source>
        <dbReference type="EMBL" id="TVU09511.1"/>
    </source>
</evidence>
<sequence length="155" mass="17032">MRRVQRETDICGAGDRARLGHDDGSRGASPPPPSPSARSAACSSRPRSSLGVGRAWRRGRAAARRTRLSRTRGESDHNDILDGAARTRPRQHDNGTSTAGRPQRRSPLFIVWNLNVVGHWKNKLFAGLHQVLAAGPLLLKSAVRSCDYVKEKFFS</sequence>
<protein>
    <submittedName>
        <fullName evidence="2">Uncharacterized protein</fullName>
    </submittedName>
</protein>
<reference evidence="2 3" key="1">
    <citation type="journal article" date="2019" name="Sci. Rep.">
        <title>A high-quality genome of Eragrostis curvula grass provides insights into Poaceae evolution and supports new strategies to enhance forage quality.</title>
        <authorList>
            <person name="Carballo J."/>
            <person name="Santos B.A.C.M."/>
            <person name="Zappacosta D."/>
            <person name="Garbus I."/>
            <person name="Selva J.P."/>
            <person name="Gallo C.A."/>
            <person name="Diaz A."/>
            <person name="Albertini E."/>
            <person name="Caccamo M."/>
            <person name="Echenique V."/>
        </authorList>
    </citation>
    <scope>NUCLEOTIDE SEQUENCE [LARGE SCALE GENOMIC DNA]</scope>
    <source>
        <strain evidence="3">cv. Victoria</strain>
        <tissue evidence="2">Leaf</tissue>
    </source>
</reference>
<feature type="compositionally biased region" description="Basic and acidic residues" evidence="1">
    <location>
        <begin position="1"/>
        <end position="25"/>
    </location>
</feature>
<feature type="compositionally biased region" description="Basic residues" evidence="1">
    <location>
        <begin position="55"/>
        <end position="70"/>
    </location>
</feature>
<gene>
    <name evidence="2" type="ORF">EJB05_42988</name>
</gene>
<comment type="caution">
    <text evidence="2">The sequence shown here is derived from an EMBL/GenBank/DDBJ whole genome shotgun (WGS) entry which is preliminary data.</text>
</comment>
<feature type="region of interest" description="Disordered" evidence="1">
    <location>
        <begin position="1"/>
        <end position="102"/>
    </location>
</feature>
<dbReference type="AlphaFoldDB" id="A0A5J9TFW1"/>
<evidence type="ECO:0000313" key="3">
    <source>
        <dbReference type="Proteomes" id="UP000324897"/>
    </source>
</evidence>
<organism evidence="2 3">
    <name type="scientific">Eragrostis curvula</name>
    <name type="common">weeping love grass</name>
    <dbReference type="NCBI Taxonomy" id="38414"/>
    <lineage>
        <taxon>Eukaryota</taxon>
        <taxon>Viridiplantae</taxon>
        <taxon>Streptophyta</taxon>
        <taxon>Embryophyta</taxon>
        <taxon>Tracheophyta</taxon>
        <taxon>Spermatophyta</taxon>
        <taxon>Magnoliopsida</taxon>
        <taxon>Liliopsida</taxon>
        <taxon>Poales</taxon>
        <taxon>Poaceae</taxon>
        <taxon>PACMAD clade</taxon>
        <taxon>Chloridoideae</taxon>
        <taxon>Eragrostideae</taxon>
        <taxon>Eragrostidinae</taxon>
        <taxon>Eragrostis</taxon>
    </lineage>
</organism>
<evidence type="ECO:0000256" key="1">
    <source>
        <dbReference type="SAM" id="MobiDB-lite"/>
    </source>
</evidence>
<feature type="compositionally biased region" description="Basic and acidic residues" evidence="1">
    <location>
        <begin position="71"/>
        <end position="80"/>
    </location>
</feature>
<dbReference type="Proteomes" id="UP000324897">
    <property type="component" value="Chromosome 3"/>
</dbReference>
<accession>A0A5J9TFW1</accession>
<name>A0A5J9TFW1_9POAL</name>
<proteinExistence type="predicted"/>
<feature type="compositionally biased region" description="Low complexity" evidence="1">
    <location>
        <begin position="36"/>
        <end position="54"/>
    </location>
</feature>
<keyword evidence="3" id="KW-1185">Reference proteome</keyword>